<gene>
    <name evidence="5" type="ORF">DQ393_08560</name>
</gene>
<dbReference type="Pfam" id="PF07244">
    <property type="entry name" value="POTRA"/>
    <property type="match status" value="1"/>
</dbReference>
<comment type="subcellular location">
    <subcellularLocation>
        <location evidence="1">Membrane</location>
    </subcellularLocation>
</comment>
<feature type="domain" description="POTRA" evidence="4">
    <location>
        <begin position="239"/>
        <end position="313"/>
    </location>
</feature>
<proteinExistence type="predicted"/>
<name>A0A329YLL0_RHITR</name>
<evidence type="ECO:0000313" key="5">
    <source>
        <dbReference type="EMBL" id="RAX41660.1"/>
    </source>
</evidence>
<dbReference type="InterPro" id="IPR000184">
    <property type="entry name" value="Bac_surfAg_D15"/>
</dbReference>
<keyword evidence="2" id="KW-1134">Transmembrane beta strand</keyword>
<protein>
    <submittedName>
        <fullName evidence="5">Outer membrane protein assembly factor</fullName>
    </submittedName>
</protein>
<reference evidence="5 6" key="1">
    <citation type="submission" date="2018-06" db="EMBL/GenBank/DDBJ databases">
        <title>Whole Genome Sequence of an efficient microsymbiont, Rhizobium tropici.</title>
        <authorList>
            <person name="Srinivasan R."/>
            <person name="Singh H.V."/>
            <person name="Srivastava R."/>
            <person name="Kumari B."/>
            <person name="Radhakrishna A."/>
        </authorList>
    </citation>
    <scope>NUCLEOTIDE SEQUENCE [LARGE SCALE GENOMIC DNA]</scope>
    <source>
        <strain evidence="5 6">IGFRI Rhizo-19</strain>
    </source>
</reference>
<dbReference type="InterPro" id="IPR010827">
    <property type="entry name" value="BamA/TamA_POTRA"/>
</dbReference>
<dbReference type="PANTHER" id="PTHR12815:SF42">
    <property type="entry name" value="BACTERIAL SURFACE ANTIGEN (D15) DOMAIN-CONTAINING PROTEIN"/>
    <property type="match status" value="1"/>
</dbReference>
<sequence length="641" mass="68329">MHKRTEPRKSIAYRRAGTVAAVAAVLALGPICAGNAFAFKLFGIKLWGEDETADQVSDPVRYTVDFKADNLDKDLKDALNDSSMLIADEKKPVSGDLGVVVKARDDRDRLIAVLYEKARYGGVVTITINGTPLDALPPTPTFSRAKPVAVTIAIDPGPVFKLGRVSLQGDAARLDPANYGLVRGGDAGSLTILKAGDKMVADFKNEGHPLARLDKRDVIADHATDTVDVSLKVESGPVAPFGNVGVTGQKSVDPDFIKRYARINEGKPYSPDELKKASDRLRKLGVFSSVTIREADKLAPDGSIPTTIEVSEGKQRFFGVGAQYSTIDGFGLQGYWGHRNLTGRADSLRIEGSISRIGETTDVGQFDYTAGITYVRPATFYPSATFTAGLKLQSLHPDAYDANTATASGSLAYEINDQDTVSAGGEISYESDTTDAFGKHNYLTVAIPLEYVRDTRDNKLDPTEGYRASVGAKPSYEAMGGTIFSSFEGSITGYKGIGANDNVVFAGKLAAGSLLGANNIEDIPATRRFYAGGGGSVRGYGYQEISPYNSNGDETGGRSYVTASFEARVKITDTIGVVPFVDMGSVTDTAFPDFSDLRIGAGVGLRYATPFGPIRLDVAVPLKKYDNGTSYGIYAGIGQAF</sequence>
<evidence type="ECO:0000256" key="2">
    <source>
        <dbReference type="ARBA" id="ARBA00022452"/>
    </source>
</evidence>
<dbReference type="Gene3D" id="2.40.160.50">
    <property type="entry name" value="membrane protein fhac: a member of the omp85/tpsb transporter family"/>
    <property type="match status" value="1"/>
</dbReference>
<accession>A0A329YLL0</accession>
<dbReference type="Pfam" id="PF01103">
    <property type="entry name" value="Omp85"/>
    <property type="match status" value="1"/>
</dbReference>
<evidence type="ECO:0000313" key="6">
    <source>
        <dbReference type="Proteomes" id="UP000251205"/>
    </source>
</evidence>
<evidence type="ECO:0000256" key="3">
    <source>
        <dbReference type="ARBA" id="ARBA00023136"/>
    </source>
</evidence>
<dbReference type="EMBL" id="QMKK01000025">
    <property type="protein sequence ID" value="RAX41660.1"/>
    <property type="molecule type" value="Genomic_DNA"/>
</dbReference>
<dbReference type="PANTHER" id="PTHR12815">
    <property type="entry name" value="SORTING AND ASSEMBLY MACHINERY SAMM50 PROTEIN FAMILY MEMBER"/>
    <property type="match status" value="1"/>
</dbReference>
<organism evidence="5 6">
    <name type="scientific">Rhizobium tropici</name>
    <dbReference type="NCBI Taxonomy" id="398"/>
    <lineage>
        <taxon>Bacteria</taxon>
        <taxon>Pseudomonadati</taxon>
        <taxon>Pseudomonadota</taxon>
        <taxon>Alphaproteobacteria</taxon>
        <taxon>Hyphomicrobiales</taxon>
        <taxon>Rhizobiaceae</taxon>
        <taxon>Rhizobium/Agrobacterium group</taxon>
        <taxon>Rhizobium</taxon>
    </lineage>
</organism>
<dbReference type="InterPro" id="IPR039910">
    <property type="entry name" value="D15-like"/>
</dbReference>
<keyword evidence="3" id="KW-0472">Membrane</keyword>
<dbReference type="OrthoDB" id="9769707at2"/>
<dbReference type="RefSeq" id="WP_112341331.1">
    <property type="nucleotide sequence ID" value="NZ_QMKK01000025.1"/>
</dbReference>
<keyword evidence="2" id="KW-0812">Transmembrane</keyword>
<dbReference type="Gene3D" id="3.10.20.310">
    <property type="entry name" value="membrane protein fhac"/>
    <property type="match status" value="1"/>
</dbReference>
<dbReference type="PROSITE" id="PS51779">
    <property type="entry name" value="POTRA"/>
    <property type="match status" value="1"/>
</dbReference>
<evidence type="ECO:0000259" key="4">
    <source>
        <dbReference type="PROSITE" id="PS51779"/>
    </source>
</evidence>
<dbReference type="GO" id="GO:0019867">
    <property type="term" value="C:outer membrane"/>
    <property type="evidence" value="ECO:0007669"/>
    <property type="project" value="InterPro"/>
</dbReference>
<evidence type="ECO:0000256" key="1">
    <source>
        <dbReference type="ARBA" id="ARBA00004370"/>
    </source>
</evidence>
<dbReference type="Proteomes" id="UP000251205">
    <property type="component" value="Unassembled WGS sequence"/>
</dbReference>
<dbReference type="AlphaFoldDB" id="A0A329YLL0"/>
<comment type="caution">
    <text evidence="5">The sequence shown here is derived from an EMBL/GenBank/DDBJ whole genome shotgun (WGS) entry which is preliminary data.</text>
</comment>
<dbReference type="InterPro" id="IPR034746">
    <property type="entry name" value="POTRA"/>
</dbReference>